<dbReference type="InterPro" id="IPR012334">
    <property type="entry name" value="Pectin_lyas_fold"/>
</dbReference>
<keyword evidence="4" id="KW-0479">Metal-binding</keyword>
<evidence type="ECO:0000313" key="11">
    <source>
        <dbReference type="EMBL" id="KPM41939.1"/>
    </source>
</evidence>
<keyword evidence="12" id="KW-1185">Reference proteome</keyword>
<comment type="caution">
    <text evidence="11">The sequence shown here is derived from an EMBL/GenBank/DDBJ whole genome shotgun (WGS) entry which is preliminary data.</text>
</comment>
<dbReference type="STRING" id="78410.A0A0P7BNF5"/>
<dbReference type="Gene3D" id="2.160.20.10">
    <property type="entry name" value="Single-stranded right-handed beta-helix, Pectin lyase-like"/>
    <property type="match status" value="1"/>
</dbReference>
<dbReference type="Proteomes" id="UP000050424">
    <property type="component" value="Unassembled WGS sequence"/>
</dbReference>
<dbReference type="GO" id="GO:0046872">
    <property type="term" value="F:metal ion binding"/>
    <property type="evidence" value="ECO:0007669"/>
    <property type="project" value="UniProtKB-KW"/>
</dbReference>
<dbReference type="PANTHER" id="PTHR40088:SF1">
    <property type="entry name" value="PECTATE LYASE PEL9"/>
    <property type="match status" value="1"/>
</dbReference>
<accession>A0A0P7BNF5</accession>
<protein>
    <recommendedName>
        <fullName evidence="10">Pel9A-like right handed beta-helix region domain-containing protein</fullName>
    </recommendedName>
</protein>
<feature type="domain" description="Pel9A-like right handed beta-helix region" evidence="10">
    <location>
        <begin position="140"/>
        <end position="315"/>
    </location>
</feature>
<evidence type="ECO:0000256" key="2">
    <source>
        <dbReference type="ARBA" id="ARBA00004613"/>
    </source>
</evidence>
<sequence length="394" mass="41873">MKSFSFLVLPSLAWAANIYVSPTGTNSGDASITKPLLSIQSAVNLAVAGDVIYLRAGTYKPTTNIQIKKSGTSAKPYTLRAYENEVVIIDGEALTGTPAAVGASLANADRGILHIQSANYWKFYGLTLINGPYGVYHQDSSNNYYERIVTHDNYETGFQMQGACANNQVVYLDSYMNRDPRKNGESADGFALKEGSGTGNQLIGARLWNNVDDGLDLWEFKSAITIKDTISYGNGVNRWGFTSFEGDGNGFKLGGGNAGDIGPANHIITNCIAFSNAAKGFTDNSQTGSFTLSENTAWNNGDVGFKMASSTSTLTNNIAANNLDTTKSASQITLTGTQKASGNSWQDGKTWTDASFLSVDTKLVSQARASSGKIPASNFLLPASGSTVGATTHW</sequence>
<gene>
    <name evidence="11" type="ORF">AK830_g4633</name>
</gene>
<keyword evidence="7" id="KW-0456">Lyase</keyword>
<evidence type="ECO:0000256" key="9">
    <source>
        <dbReference type="SAM" id="SignalP"/>
    </source>
</evidence>
<comment type="similarity">
    <text evidence="8">Belongs to the polysaccharide lyase 9 family.</text>
</comment>
<dbReference type="GO" id="GO:0016837">
    <property type="term" value="F:carbon-oxygen lyase activity, acting on polysaccharides"/>
    <property type="evidence" value="ECO:0007669"/>
    <property type="project" value="TreeGrafter"/>
</dbReference>
<proteinExistence type="inferred from homology"/>
<evidence type="ECO:0000256" key="5">
    <source>
        <dbReference type="ARBA" id="ARBA00022729"/>
    </source>
</evidence>
<dbReference type="EMBL" id="LKCW01000057">
    <property type="protein sequence ID" value="KPM41939.1"/>
    <property type="molecule type" value="Genomic_DNA"/>
</dbReference>
<evidence type="ECO:0000256" key="6">
    <source>
        <dbReference type="ARBA" id="ARBA00022837"/>
    </source>
</evidence>
<dbReference type="InterPro" id="IPR011050">
    <property type="entry name" value="Pectin_lyase_fold/virulence"/>
</dbReference>
<name>A0A0P7BNF5_9HYPO</name>
<dbReference type="InterPro" id="IPR053868">
    <property type="entry name" value="Pel9A-like_beta_helix"/>
</dbReference>
<evidence type="ECO:0000256" key="7">
    <source>
        <dbReference type="ARBA" id="ARBA00023239"/>
    </source>
</evidence>
<organism evidence="11 12">
    <name type="scientific">Neonectria ditissima</name>
    <dbReference type="NCBI Taxonomy" id="78410"/>
    <lineage>
        <taxon>Eukaryota</taxon>
        <taxon>Fungi</taxon>
        <taxon>Dikarya</taxon>
        <taxon>Ascomycota</taxon>
        <taxon>Pezizomycotina</taxon>
        <taxon>Sordariomycetes</taxon>
        <taxon>Hypocreomycetidae</taxon>
        <taxon>Hypocreales</taxon>
        <taxon>Nectriaceae</taxon>
        <taxon>Neonectria</taxon>
    </lineage>
</organism>
<comment type="cofactor">
    <cofactor evidence="1">
        <name>Ca(2+)</name>
        <dbReference type="ChEBI" id="CHEBI:29108"/>
    </cofactor>
</comment>
<evidence type="ECO:0000256" key="8">
    <source>
        <dbReference type="ARBA" id="ARBA00038263"/>
    </source>
</evidence>
<keyword evidence="6" id="KW-0106">Calcium</keyword>
<dbReference type="InterPro" id="IPR052052">
    <property type="entry name" value="Polysaccharide_Lyase_9"/>
</dbReference>
<dbReference type="OrthoDB" id="5561043at2759"/>
<feature type="signal peptide" evidence="9">
    <location>
        <begin position="1"/>
        <end position="15"/>
    </location>
</feature>
<dbReference type="SUPFAM" id="SSF51126">
    <property type="entry name" value="Pectin lyase-like"/>
    <property type="match status" value="1"/>
</dbReference>
<dbReference type="Pfam" id="PF22842">
    <property type="entry name" value="Pel9A-like_beta_helix"/>
    <property type="match status" value="1"/>
</dbReference>
<comment type="subcellular location">
    <subcellularLocation>
        <location evidence="2">Secreted</location>
    </subcellularLocation>
</comment>
<reference evidence="11 12" key="1">
    <citation type="submission" date="2015-09" db="EMBL/GenBank/DDBJ databases">
        <title>Draft genome of a European isolate of the apple canker pathogen Neonectria ditissima.</title>
        <authorList>
            <person name="Gomez-Cortecero A."/>
            <person name="Harrison R.J."/>
            <person name="Armitage A.D."/>
        </authorList>
    </citation>
    <scope>NUCLEOTIDE SEQUENCE [LARGE SCALE GENOMIC DNA]</scope>
    <source>
        <strain evidence="11 12">R09/05</strain>
    </source>
</reference>
<keyword evidence="5 9" id="KW-0732">Signal</keyword>
<dbReference type="PANTHER" id="PTHR40088">
    <property type="entry name" value="PECTATE LYASE (EUROFUNG)"/>
    <property type="match status" value="1"/>
</dbReference>
<evidence type="ECO:0000256" key="4">
    <source>
        <dbReference type="ARBA" id="ARBA00022723"/>
    </source>
</evidence>
<evidence type="ECO:0000256" key="1">
    <source>
        <dbReference type="ARBA" id="ARBA00001913"/>
    </source>
</evidence>
<dbReference type="AlphaFoldDB" id="A0A0P7BNF5"/>
<evidence type="ECO:0000313" key="12">
    <source>
        <dbReference type="Proteomes" id="UP000050424"/>
    </source>
</evidence>
<keyword evidence="3" id="KW-0964">Secreted</keyword>
<feature type="chain" id="PRO_5012497918" description="Pel9A-like right handed beta-helix region domain-containing protein" evidence="9">
    <location>
        <begin position="16"/>
        <end position="394"/>
    </location>
</feature>
<evidence type="ECO:0000259" key="10">
    <source>
        <dbReference type="Pfam" id="PF22842"/>
    </source>
</evidence>
<evidence type="ECO:0000256" key="3">
    <source>
        <dbReference type="ARBA" id="ARBA00022525"/>
    </source>
</evidence>
<dbReference type="GO" id="GO:0005576">
    <property type="term" value="C:extracellular region"/>
    <property type="evidence" value="ECO:0007669"/>
    <property type="project" value="UniProtKB-SubCell"/>
</dbReference>